<dbReference type="OrthoDB" id="6077228at2759"/>
<proteinExistence type="predicted"/>
<name>V4B562_LOTGI</name>
<dbReference type="Gene3D" id="1.10.150.50">
    <property type="entry name" value="Transcription Factor, Ets-1"/>
    <property type="match status" value="1"/>
</dbReference>
<dbReference type="SUPFAM" id="SSF47769">
    <property type="entry name" value="SAM/Pointed domain"/>
    <property type="match status" value="1"/>
</dbReference>
<organism evidence="3 4">
    <name type="scientific">Lottia gigantea</name>
    <name type="common">Giant owl limpet</name>
    <dbReference type="NCBI Taxonomy" id="225164"/>
    <lineage>
        <taxon>Eukaryota</taxon>
        <taxon>Metazoa</taxon>
        <taxon>Spiralia</taxon>
        <taxon>Lophotrochozoa</taxon>
        <taxon>Mollusca</taxon>
        <taxon>Gastropoda</taxon>
        <taxon>Patellogastropoda</taxon>
        <taxon>Lottioidea</taxon>
        <taxon>Lottiidae</taxon>
        <taxon>Lottia</taxon>
    </lineage>
</organism>
<accession>V4B562</accession>
<dbReference type="InterPro" id="IPR052281">
    <property type="entry name" value="GAREM"/>
</dbReference>
<evidence type="ECO:0000313" key="3">
    <source>
        <dbReference type="EMBL" id="ESP02651.1"/>
    </source>
</evidence>
<dbReference type="RefSeq" id="XP_009046672.1">
    <property type="nucleotide sequence ID" value="XM_009048424.1"/>
</dbReference>
<sequence>MSASVHHKVGVTIGNRVKSCPRRSAFDKGVNLGYHKSRMSDIKFILRPESLTVRGVFERNQYSFPVLLQVTQGHHGDIDLDTYSTGHIMRIHTYSKQRRVVAKDNQGRQFSIPVNYKIKFRLSKNSKKGKECTLTEIVENNTLPVKVELCTPPPGYSLHIGQNIKNFESFGELNLLETYDETYLLANSIVEGSMDSEVLFVPIYLKSIVVSMICGMEGCSESEYMTFLEHLNRSADAIHFDTHGGNDDIAVYSSSSVSMGSDNVYDYIQPQHFIKYRETYNRRPSIPKLLNIKEITDKFEARPKVLPKPAKAYNIYSNDPTTHEDEAPPIPKRRAVPKPTENAPTRHDTTGHHYVNNLVRAMVKPLAKATESASGNRPSSAEDVGSSTCFAKGLSINQLADRLESLNLGKYIQTFKDAQISGDLLLDLNQAVLKEDFEMKTFEAIKLMKYARTGYVPK</sequence>
<dbReference type="CTD" id="20241931"/>
<dbReference type="InterPro" id="IPR001660">
    <property type="entry name" value="SAM"/>
</dbReference>
<dbReference type="HOGENOM" id="CLU_650978_0_0_1"/>
<dbReference type="EMBL" id="KB200149">
    <property type="protein sequence ID" value="ESP02651.1"/>
    <property type="molecule type" value="Genomic_DNA"/>
</dbReference>
<dbReference type="PANTHER" id="PTHR14454">
    <property type="entry name" value="GRB2-ASSOCIATED AND REGULATOR OF MAPK PROTEIN FAMILY MEMBER"/>
    <property type="match status" value="1"/>
</dbReference>
<dbReference type="InterPro" id="IPR013761">
    <property type="entry name" value="SAM/pointed_sf"/>
</dbReference>
<evidence type="ECO:0000259" key="2">
    <source>
        <dbReference type="Pfam" id="PF07647"/>
    </source>
</evidence>
<evidence type="ECO:0000256" key="1">
    <source>
        <dbReference type="SAM" id="MobiDB-lite"/>
    </source>
</evidence>
<dbReference type="AlphaFoldDB" id="V4B562"/>
<keyword evidence="4" id="KW-1185">Reference proteome</keyword>
<dbReference type="Pfam" id="PF07647">
    <property type="entry name" value="SAM_2"/>
    <property type="match status" value="1"/>
</dbReference>
<dbReference type="OMA" id="FNTHRVR"/>
<reference evidence="3 4" key="1">
    <citation type="journal article" date="2013" name="Nature">
        <title>Insights into bilaterian evolution from three spiralian genomes.</title>
        <authorList>
            <person name="Simakov O."/>
            <person name="Marletaz F."/>
            <person name="Cho S.J."/>
            <person name="Edsinger-Gonzales E."/>
            <person name="Havlak P."/>
            <person name="Hellsten U."/>
            <person name="Kuo D.H."/>
            <person name="Larsson T."/>
            <person name="Lv J."/>
            <person name="Arendt D."/>
            <person name="Savage R."/>
            <person name="Osoegawa K."/>
            <person name="de Jong P."/>
            <person name="Grimwood J."/>
            <person name="Chapman J.A."/>
            <person name="Shapiro H."/>
            <person name="Aerts A."/>
            <person name="Otillar R.P."/>
            <person name="Terry A.Y."/>
            <person name="Boore J.L."/>
            <person name="Grigoriev I.V."/>
            <person name="Lindberg D.R."/>
            <person name="Seaver E.C."/>
            <person name="Weisblat D.A."/>
            <person name="Putnam N.H."/>
            <person name="Rokhsar D.S."/>
        </authorList>
    </citation>
    <scope>NUCLEOTIDE SEQUENCE [LARGE SCALE GENOMIC DNA]</scope>
</reference>
<dbReference type="STRING" id="225164.V4B562"/>
<evidence type="ECO:0000313" key="4">
    <source>
        <dbReference type="Proteomes" id="UP000030746"/>
    </source>
</evidence>
<dbReference type="KEGG" id="lgi:LOTGIDRAFT_171851"/>
<feature type="domain" description="SAM" evidence="2">
    <location>
        <begin position="397"/>
        <end position="439"/>
    </location>
</feature>
<feature type="region of interest" description="Disordered" evidence="1">
    <location>
        <begin position="312"/>
        <end position="351"/>
    </location>
</feature>
<protein>
    <recommendedName>
        <fullName evidence="2">SAM domain-containing protein</fullName>
    </recommendedName>
</protein>
<dbReference type="Proteomes" id="UP000030746">
    <property type="component" value="Unassembled WGS sequence"/>
</dbReference>
<dbReference type="GeneID" id="20241931"/>
<dbReference type="PANTHER" id="PTHR14454:SF11">
    <property type="entry name" value="SERRANO, ISOFORM F"/>
    <property type="match status" value="1"/>
</dbReference>
<gene>
    <name evidence="3" type="ORF">LOTGIDRAFT_171851</name>
</gene>